<dbReference type="RefSeq" id="WP_377336944.1">
    <property type="nucleotide sequence ID" value="NZ_JBHLUE010000004.1"/>
</dbReference>
<evidence type="ECO:0008006" key="5">
    <source>
        <dbReference type="Google" id="ProtNLM"/>
    </source>
</evidence>
<accession>A0ABV6NU99</accession>
<feature type="compositionally biased region" description="Basic and acidic residues" evidence="1">
    <location>
        <begin position="43"/>
        <end position="61"/>
    </location>
</feature>
<reference evidence="3 4" key="1">
    <citation type="submission" date="2024-09" db="EMBL/GenBank/DDBJ databases">
        <authorList>
            <person name="Sun Q."/>
            <person name="Mori K."/>
        </authorList>
    </citation>
    <scope>NUCLEOTIDE SEQUENCE [LARGE SCALE GENOMIC DNA]</scope>
    <source>
        <strain evidence="3 4">TBRC 2205</strain>
    </source>
</reference>
<keyword evidence="2" id="KW-1133">Transmembrane helix</keyword>
<protein>
    <recommendedName>
        <fullName evidence="5">Glycosyl transferase</fullName>
    </recommendedName>
</protein>
<comment type="caution">
    <text evidence="3">The sequence shown here is derived from an EMBL/GenBank/DDBJ whole genome shotgun (WGS) entry which is preliminary data.</text>
</comment>
<evidence type="ECO:0000256" key="2">
    <source>
        <dbReference type="SAM" id="Phobius"/>
    </source>
</evidence>
<feature type="transmembrane region" description="Helical" evidence="2">
    <location>
        <begin position="293"/>
        <end position="313"/>
    </location>
</feature>
<feature type="compositionally biased region" description="Polar residues" evidence="1">
    <location>
        <begin position="1"/>
        <end position="10"/>
    </location>
</feature>
<keyword evidence="2" id="KW-0472">Membrane</keyword>
<feature type="transmembrane region" description="Helical" evidence="2">
    <location>
        <begin position="264"/>
        <end position="281"/>
    </location>
</feature>
<feature type="transmembrane region" description="Helical" evidence="2">
    <location>
        <begin position="428"/>
        <end position="453"/>
    </location>
</feature>
<feature type="compositionally biased region" description="Basic and acidic residues" evidence="1">
    <location>
        <begin position="15"/>
        <end position="26"/>
    </location>
</feature>
<feature type="transmembrane region" description="Helical" evidence="2">
    <location>
        <begin position="243"/>
        <end position="258"/>
    </location>
</feature>
<dbReference type="Proteomes" id="UP001589894">
    <property type="component" value="Unassembled WGS sequence"/>
</dbReference>
<proteinExistence type="predicted"/>
<organism evidence="3 4">
    <name type="scientific">Plantactinospora siamensis</name>
    <dbReference type="NCBI Taxonomy" id="555372"/>
    <lineage>
        <taxon>Bacteria</taxon>
        <taxon>Bacillati</taxon>
        <taxon>Actinomycetota</taxon>
        <taxon>Actinomycetes</taxon>
        <taxon>Micromonosporales</taxon>
        <taxon>Micromonosporaceae</taxon>
        <taxon>Plantactinospora</taxon>
    </lineage>
</organism>
<evidence type="ECO:0000313" key="3">
    <source>
        <dbReference type="EMBL" id="MFC0564004.1"/>
    </source>
</evidence>
<feature type="compositionally biased region" description="Low complexity" evidence="1">
    <location>
        <begin position="27"/>
        <end position="38"/>
    </location>
</feature>
<evidence type="ECO:0000313" key="4">
    <source>
        <dbReference type="Proteomes" id="UP001589894"/>
    </source>
</evidence>
<feature type="transmembrane region" description="Helical" evidence="2">
    <location>
        <begin position="164"/>
        <end position="186"/>
    </location>
</feature>
<keyword evidence="4" id="KW-1185">Reference proteome</keyword>
<name>A0ABV6NU99_9ACTN</name>
<gene>
    <name evidence="3" type="ORF">ACFFHU_07465</name>
</gene>
<feature type="region of interest" description="Disordered" evidence="1">
    <location>
        <begin position="1"/>
        <end position="66"/>
    </location>
</feature>
<keyword evidence="2" id="KW-0812">Transmembrane</keyword>
<feature type="transmembrane region" description="Helical" evidence="2">
    <location>
        <begin position="74"/>
        <end position="93"/>
    </location>
</feature>
<feature type="transmembrane region" description="Helical" evidence="2">
    <location>
        <begin position="390"/>
        <end position="408"/>
    </location>
</feature>
<feature type="transmembrane region" description="Helical" evidence="2">
    <location>
        <begin position="465"/>
        <end position="482"/>
    </location>
</feature>
<dbReference type="EMBL" id="JBHLUE010000004">
    <property type="protein sequence ID" value="MFC0564004.1"/>
    <property type="molecule type" value="Genomic_DNA"/>
</dbReference>
<sequence>MTASESTTVHQPVADPDHSDGGDRRSAAATAEPDTTPAGRGGAGDRGDGRVDGPGERESDAPARPAVRHRLADAAAVLGYLAAAVAVTGRYWLDPTGRISAMNARDVTLFRWMLAHSARAVTHLENPLLSSRLSLPGGINVMANTSILGLGIPLTPVTLAWGPAASVLVIMVLALAGTATAWYFVLTRYLTDSRPAAFVGAALCGFAPGLVEQTDGHLHFGAEFLVPLILAAALRLGYTARPVRGGVVLGLLIAYQVFIGEEVLFLAALACAVWVVAWAAFRPREVARRWRPFALGAGTALLVALVLIAYPLYVQFTGPGSYKHVPGIQNYGADLASFVAYSPHSLGGDPHAPLRLARNWTELNTFFGWPLLLATAVIVGWLRRRLVVRLAAVVLVVLAVLSLGHELLINDRHTGIALPWALVMNAPLFESVVTSRLGVLIAAAIGVIVTMALTELHRRSDLARPLRVALAVLLAGTLLPLIPRPLAVTRATPVPAALADGHWRSYLGEDEALLPVPPVQSEVVRAMSWSADETLGFKVTHGYILGPDPVRGDGWAQFHTDPDATDALLLSVDKTGQPIRVTDAQRAQARVDLATRNVGLLTLVATRPHADALKATVDGLIGRPGVRVGGTWLWDVNP</sequence>
<feature type="transmembrane region" description="Helical" evidence="2">
    <location>
        <begin position="366"/>
        <end position="383"/>
    </location>
</feature>
<evidence type="ECO:0000256" key="1">
    <source>
        <dbReference type="SAM" id="MobiDB-lite"/>
    </source>
</evidence>